<evidence type="ECO:0000313" key="2">
    <source>
        <dbReference type="Proteomes" id="UP000031014"/>
    </source>
</evidence>
<name>A0A0A8WWU8_MESS1</name>
<dbReference type="Proteomes" id="UP000031014">
    <property type="component" value="Unassembled WGS sequence"/>
</dbReference>
<proteinExistence type="predicted"/>
<dbReference type="AlphaFoldDB" id="A0A0A8WWU8"/>
<sequence>MEQTISIEVEVDSLELEFNQNIIGNISFVVDYHRYFPDEGWSDFVVIILSWWIKSFKGLLVSSIGRTFKFDFMDGTPIILGKKVCPSRIELSFEFDKGKRVLEFTAICKLEELGNSLLTASKKVLRAVERNKWSSEEIAELKDLTLSLERYFQSN</sequence>
<gene>
    <name evidence="1" type="ORF">SAMD00020551_0264</name>
</gene>
<comment type="caution">
    <text evidence="1">The sequence shown here is derived from an EMBL/GenBank/DDBJ whole genome shotgun (WGS) entry which is preliminary data.</text>
</comment>
<reference evidence="1 2" key="1">
    <citation type="submission" date="2013-06" db="EMBL/GenBank/DDBJ databases">
        <title>Whole genome shotgun sequence of Bacillus selenatarsenatis SF-1.</title>
        <authorList>
            <person name="Kuroda M."/>
            <person name="Sei K."/>
            <person name="Yamashita M."/>
            <person name="Ike M."/>
        </authorList>
    </citation>
    <scope>NUCLEOTIDE SEQUENCE [LARGE SCALE GENOMIC DNA]</scope>
    <source>
        <strain evidence="1 2">SF-1</strain>
    </source>
</reference>
<dbReference type="RefSeq" id="WP_041964095.1">
    <property type="nucleotide sequence ID" value="NZ_BASE01000008.1"/>
</dbReference>
<dbReference type="STRING" id="1321606.SAMD00020551_0264"/>
<dbReference type="OrthoDB" id="2621377at2"/>
<accession>A0A0A8WWU8</accession>
<evidence type="ECO:0000313" key="1">
    <source>
        <dbReference type="EMBL" id="GAM12135.1"/>
    </source>
</evidence>
<protein>
    <submittedName>
        <fullName evidence="1">Uncharacterized protein</fullName>
    </submittedName>
</protein>
<dbReference type="EMBL" id="BASE01000008">
    <property type="protein sequence ID" value="GAM12135.1"/>
    <property type="molecule type" value="Genomic_DNA"/>
</dbReference>
<keyword evidence="2" id="KW-1185">Reference proteome</keyword>
<organism evidence="1 2">
    <name type="scientific">Mesobacillus selenatarsenatis (strain DSM 18680 / JCM 14380 / FERM P-15431 / SF-1)</name>
    <dbReference type="NCBI Taxonomy" id="1321606"/>
    <lineage>
        <taxon>Bacteria</taxon>
        <taxon>Bacillati</taxon>
        <taxon>Bacillota</taxon>
        <taxon>Bacilli</taxon>
        <taxon>Bacillales</taxon>
        <taxon>Bacillaceae</taxon>
        <taxon>Mesobacillus</taxon>
    </lineage>
</organism>